<proteinExistence type="predicted"/>
<evidence type="ECO:0000313" key="1">
    <source>
        <dbReference type="EMBL" id="KAJ9115407.1"/>
    </source>
</evidence>
<dbReference type="EMBL" id="JASBWU010000016">
    <property type="protein sequence ID" value="KAJ9115407.1"/>
    <property type="molecule type" value="Genomic_DNA"/>
</dbReference>
<keyword evidence="2" id="KW-1185">Reference proteome</keyword>
<organism evidence="1 2">
    <name type="scientific">Naganishia vaughanmartiniae</name>
    <dbReference type="NCBI Taxonomy" id="1424756"/>
    <lineage>
        <taxon>Eukaryota</taxon>
        <taxon>Fungi</taxon>
        <taxon>Dikarya</taxon>
        <taxon>Basidiomycota</taxon>
        <taxon>Agaricomycotina</taxon>
        <taxon>Tremellomycetes</taxon>
        <taxon>Filobasidiales</taxon>
        <taxon>Filobasidiaceae</taxon>
        <taxon>Naganishia</taxon>
    </lineage>
</organism>
<evidence type="ECO:0000313" key="2">
    <source>
        <dbReference type="Proteomes" id="UP001243375"/>
    </source>
</evidence>
<accession>A0ACC2WWJ9</accession>
<name>A0ACC2WWJ9_9TREE</name>
<dbReference type="Proteomes" id="UP001243375">
    <property type="component" value="Unassembled WGS sequence"/>
</dbReference>
<protein>
    <submittedName>
        <fullName evidence="1">Uncharacterized protein</fullName>
    </submittedName>
</protein>
<gene>
    <name evidence="1" type="ORF">QFC22_005164</name>
</gene>
<comment type="caution">
    <text evidence="1">The sequence shown here is derived from an EMBL/GenBank/DDBJ whole genome shotgun (WGS) entry which is preliminary data.</text>
</comment>
<reference evidence="1" key="1">
    <citation type="submission" date="2023-04" db="EMBL/GenBank/DDBJ databases">
        <title>Draft Genome sequencing of Naganishia species isolated from polar environments using Oxford Nanopore Technology.</title>
        <authorList>
            <person name="Leo P."/>
            <person name="Venkateswaran K."/>
        </authorList>
    </citation>
    <scope>NUCLEOTIDE SEQUENCE</scope>
    <source>
        <strain evidence="1">MNA-CCFEE 5425</strain>
    </source>
</reference>
<sequence>MPPFVRHFGELRPDGTYYLSTSRESIITSLLAAGTFCGALLQAFLANTKTFGRKFSISFWAQVFIVGCVIQTAAGGSSPSAAFGMLPAGRFIAGLGVGALSALIPLYNSEAAPKDLRGPMVVMYQLMICAGIAWSYGLSWATSGIPNRACWMVPVGFQLFIGLVIAVGILFLPESPRLLLGRGNVEAASRSIATLNAVPIDHPLVHEEIADLQALLAVEEQAGKGRWIDLLGTKHQMWKRTLNACTIQFVQQLNDKYPVHARSFVHRPALHHDTDMFPILCRVFSVVLHARMVTLVGCIPSLWLIERLGRRKMLFIGGIGEIVCAVIAGLSGHFLLAATGTPESELTGSNIRDFLVGFFSSKIAADIGPLILLIFGGVLIFGCVYIYFMLPETSGLALEEIDEMYTLKIQPWKSSSWIPPSRIETARRDGIINEKDEVVHSELLTRKVGGGAGMAH</sequence>